<evidence type="ECO:0000313" key="3">
    <source>
        <dbReference type="Proteomes" id="UP000325576"/>
    </source>
</evidence>
<reference evidence="2 4" key="2">
    <citation type="submission" date="2020-03" db="EMBL/GenBank/DDBJ databases">
        <title>Screen low temperature-resistant strains for efficient degradation of petroleum hydrocarbons under the low temperature.</title>
        <authorList>
            <person name="Wang Y."/>
            <person name="Chen J."/>
        </authorList>
    </citation>
    <scope>NUCLEOTIDE SEQUENCE [LARGE SCALE GENOMIC DNA]</scope>
    <source>
        <strain evidence="2 4">KB1</strain>
    </source>
</reference>
<name>A0A0C3AC68_RHOER</name>
<dbReference type="Proteomes" id="UP000325576">
    <property type="component" value="Unassembled WGS sequence"/>
</dbReference>
<gene>
    <name evidence="1" type="ORF">BS297_09985</name>
    <name evidence="2" type="ORF">G9444_1918</name>
</gene>
<dbReference type="EMBL" id="CP050124">
    <property type="protein sequence ID" value="QIP39162.1"/>
    <property type="molecule type" value="Genomic_DNA"/>
</dbReference>
<dbReference type="Pfam" id="PF12079">
    <property type="entry name" value="DUF3558"/>
    <property type="match status" value="1"/>
</dbReference>
<dbReference type="AlphaFoldDB" id="A0A0C3AC68"/>
<dbReference type="RefSeq" id="WP_019744285.1">
    <property type="nucleotide sequence ID" value="NZ_AP018733.1"/>
</dbReference>
<dbReference type="Proteomes" id="UP000502345">
    <property type="component" value="Chromosome"/>
</dbReference>
<evidence type="ECO:0000313" key="1">
    <source>
        <dbReference type="EMBL" id="KAB2585524.1"/>
    </source>
</evidence>
<evidence type="ECO:0000313" key="4">
    <source>
        <dbReference type="Proteomes" id="UP000502345"/>
    </source>
</evidence>
<dbReference type="InterPro" id="IPR024520">
    <property type="entry name" value="DUF3558"/>
</dbReference>
<dbReference type="PROSITE" id="PS51257">
    <property type="entry name" value="PROKAR_LIPOPROTEIN"/>
    <property type="match status" value="1"/>
</dbReference>
<proteinExistence type="predicted"/>
<sequence length="181" mass="18579">MKFEGAVKRVRIGLALAGSLVLLTGCGSVVTGTPRAEGSYGGSDSQEFANVLQECEAVTDEQIAGAVGADAVGRGFFGAICRWDGIGAAGPIKITFNWFETGTLDHERAAFEHLGYVVAKIDINGSGGYEVRQPADPQSCGVSASAPAGGVFGWWVTEPQGGADPCEAAAKLGALTLNRSI</sequence>
<dbReference type="EMBL" id="MRBO01000315">
    <property type="protein sequence ID" value="KAB2585524.1"/>
    <property type="molecule type" value="Genomic_DNA"/>
</dbReference>
<reference evidence="1 3" key="1">
    <citation type="journal article" date="2017" name="Poromechanics V (2013)">
        <title>Genomic Characterization of the Arsenic-Tolerant Actinobacterium, &lt;i&gt;Rhodococcus erythropolis&lt;/i&gt; S43.</title>
        <authorList>
            <person name="Retamal-Morales G."/>
            <person name="Mehnert M."/>
            <person name="Schwabe R."/>
            <person name="Tischler D."/>
            <person name="Schloemann M."/>
            <person name="Levican G.J."/>
        </authorList>
    </citation>
    <scope>NUCLEOTIDE SEQUENCE [LARGE SCALE GENOMIC DNA]</scope>
    <source>
        <strain evidence="1 3">S43</strain>
    </source>
</reference>
<accession>A0A0C3AC68</accession>
<organism evidence="1 3">
    <name type="scientific">Rhodococcus erythropolis</name>
    <name type="common">Arthrobacter picolinophilus</name>
    <dbReference type="NCBI Taxonomy" id="1833"/>
    <lineage>
        <taxon>Bacteria</taxon>
        <taxon>Bacillati</taxon>
        <taxon>Actinomycetota</taxon>
        <taxon>Actinomycetes</taxon>
        <taxon>Mycobacteriales</taxon>
        <taxon>Nocardiaceae</taxon>
        <taxon>Rhodococcus</taxon>
        <taxon>Rhodococcus erythropolis group</taxon>
    </lineage>
</organism>
<evidence type="ECO:0000313" key="2">
    <source>
        <dbReference type="EMBL" id="QIP39162.1"/>
    </source>
</evidence>
<protein>
    <submittedName>
        <fullName evidence="1">Uncharacterized protein</fullName>
    </submittedName>
</protein>